<evidence type="ECO:0000256" key="1">
    <source>
        <dbReference type="ARBA" id="ARBA00001946"/>
    </source>
</evidence>
<dbReference type="InterPro" id="IPR023298">
    <property type="entry name" value="ATPase_P-typ_TM_dom_sf"/>
</dbReference>
<reference evidence="18" key="1">
    <citation type="submission" date="2018-03" db="EMBL/GenBank/DDBJ databases">
        <authorList>
            <person name="Guldener U."/>
        </authorList>
    </citation>
    <scope>NUCLEOTIDE SEQUENCE</scope>
</reference>
<dbReference type="SFLD" id="SFLDS00003">
    <property type="entry name" value="Haloacid_Dehalogenase"/>
    <property type="match status" value="1"/>
</dbReference>
<dbReference type="InterPro" id="IPR023299">
    <property type="entry name" value="ATPase_P-typ_cyto_dom_N"/>
</dbReference>
<comment type="subcellular location">
    <subcellularLocation>
        <location evidence="2">Endoplasmic reticulum membrane</location>
        <topology evidence="2">Multi-pass membrane protein</topology>
    </subcellularLocation>
</comment>
<dbReference type="FunFam" id="3.40.50.1000:FF:000071">
    <property type="entry name" value="Cation-transporting ATPase"/>
    <property type="match status" value="1"/>
</dbReference>
<dbReference type="Pfam" id="PF13246">
    <property type="entry name" value="Cation_ATPase"/>
    <property type="match status" value="1"/>
</dbReference>
<feature type="domain" description="P-type ATPase A" evidence="16">
    <location>
        <begin position="258"/>
        <end position="392"/>
    </location>
</feature>
<dbReference type="GO" id="GO:0016887">
    <property type="term" value="F:ATP hydrolysis activity"/>
    <property type="evidence" value="ECO:0007669"/>
    <property type="project" value="InterPro"/>
</dbReference>
<proteinExistence type="inferred from homology"/>
<evidence type="ECO:0000256" key="10">
    <source>
        <dbReference type="ARBA" id="ARBA00022967"/>
    </source>
</evidence>
<dbReference type="FunFam" id="2.70.150.10:FF:000049">
    <property type="entry name" value="Cation-transporting ATPase"/>
    <property type="match status" value="1"/>
</dbReference>
<name>A0AAE8M3E4_9HYPO</name>
<feature type="coiled-coil region" evidence="14">
    <location>
        <begin position="1274"/>
        <end position="1314"/>
    </location>
</feature>
<dbReference type="PANTHER" id="PTHR45630:SF7">
    <property type="entry name" value="ENDOPLASMIC RETICULUM TRANSMEMBRANE HELIX TRANSLOCASE"/>
    <property type="match status" value="1"/>
</dbReference>
<dbReference type="InterPro" id="IPR006544">
    <property type="entry name" value="P-type_TPase_V"/>
</dbReference>
<keyword evidence="5" id="KW-0479">Metal-binding</keyword>
<evidence type="ECO:0000256" key="5">
    <source>
        <dbReference type="ARBA" id="ARBA00022723"/>
    </source>
</evidence>
<evidence type="ECO:0000313" key="19">
    <source>
        <dbReference type="Proteomes" id="UP001187734"/>
    </source>
</evidence>
<dbReference type="NCBIfam" id="TIGR01657">
    <property type="entry name" value="P-ATPase-V"/>
    <property type="match status" value="1"/>
</dbReference>
<evidence type="ECO:0000256" key="7">
    <source>
        <dbReference type="ARBA" id="ARBA00022824"/>
    </source>
</evidence>
<keyword evidence="6" id="KW-0547">Nucleotide-binding</keyword>
<organism evidence="18 19">
    <name type="scientific">Fusarium torulosum</name>
    <dbReference type="NCBI Taxonomy" id="33205"/>
    <lineage>
        <taxon>Eukaryota</taxon>
        <taxon>Fungi</taxon>
        <taxon>Dikarya</taxon>
        <taxon>Ascomycota</taxon>
        <taxon>Pezizomycotina</taxon>
        <taxon>Sordariomycetes</taxon>
        <taxon>Hypocreomycetidae</taxon>
        <taxon>Hypocreales</taxon>
        <taxon>Nectriaceae</taxon>
        <taxon>Fusarium</taxon>
    </lineage>
</organism>
<dbReference type="InterPro" id="IPR036412">
    <property type="entry name" value="HAD-like_sf"/>
</dbReference>
<dbReference type="PANTHER" id="PTHR45630">
    <property type="entry name" value="CATION-TRANSPORTING ATPASE-RELATED"/>
    <property type="match status" value="1"/>
</dbReference>
<dbReference type="Gene3D" id="3.40.1110.10">
    <property type="entry name" value="Calcium-transporting ATPase, cytoplasmic domain N"/>
    <property type="match status" value="1"/>
</dbReference>
<dbReference type="GO" id="GO:0046872">
    <property type="term" value="F:metal ion binding"/>
    <property type="evidence" value="ECO:0007669"/>
    <property type="project" value="UniProtKB-KW"/>
</dbReference>
<evidence type="ECO:0000256" key="12">
    <source>
        <dbReference type="ARBA" id="ARBA00023136"/>
    </source>
</evidence>
<keyword evidence="8" id="KW-0067">ATP-binding</keyword>
<dbReference type="Gene3D" id="2.70.150.10">
    <property type="entry name" value="Calcium-transporting ATPase, cytoplasmic transduction domain A"/>
    <property type="match status" value="1"/>
</dbReference>
<evidence type="ECO:0000256" key="2">
    <source>
        <dbReference type="ARBA" id="ARBA00004477"/>
    </source>
</evidence>
<dbReference type="GO" id="GO:0006874">
    <property type="term" value="P:intracellular calcium ion homeostasis"/>
    <property type="evidence" value="ECO:0007669"/>
    <property type="project" value="TreeGrafter"/>
</dbReference>
<protein>
    <recommendedName>
        <fullName evidence="20">ATPase</fullName>
    </recommendedName>
</protein>
<dbReference type="FunFam" id="3.40.1110.10:FF:000054">
    <property type="entry name" value="Cation-transporting ATPase"/>
    <property type="match status" value="1"/>
</dbReference>
<feature type="transmembrane region" description="Helical" evidence="15">
    <location>
        <begin position="1078"/>
        <end position="1096"/>
    </location>
</feature>
<dbReference type="InterPro" id="IPR047820">
    <property type="entry name" value="P5A-type_ATPase"/>
</dbReference>
<evidence type="ECO:0000256" key="11">
    <source>
        <dbReference type="ARBA" id="ARBA00022989"/>
    </source>
</evidence>
<feature type="transmembrane region" description="Helical" evidence="15">
    <location>
        <begin position="410"/>
        <end position="429"/>
    </location>
</feature>
<comment type="cofactor">
    <cofactor evidence="1">
        <name>Mg(2+)</name>
        <dbReference type="ChEBI" id="CHEBI:18420"/>
    </cofactor>
</comment>
<keyword evidence="12 15" id="KW-0472">Membrane</keyword>
<dbReference type="CDD" id="cd07543">
    <property type="entry name" value="P-type_ATPase_cation"/>
    <property type="match status" value="1"/>
</dbReference>
<evidence type="ECO:0000259" key="17">
    <source>
        <dbReference type="Pfam" id="PF23143"/>
    </source>
</evidence>
<dbReference type="SUPFAM" id="SSF81665">
    <property type="entry name" value="Calcium ATPase, transmembrane domain M"/>
    <property type="match status" value="1"/>
</dbReference>
<dbReference type="InterPro" id="IPR059000">
    <property type="entry name" value="ATPase_P-type_domA"/>
</dbReference>
<dbReference type="SUPFAM" id="SSF56784">
    <property type="entry name" value="HAD-like"/>
    <property type="match status" value="1"/>
</dbReference>
<keyword evidence="4 15" id="KW-0812">Transmembrane</keyword>
<feature type="domain" description="P5A-ATPase transmembrane helical hairpin" evidence="17">
    <location>
        <begin position="20"/>
        <end position="91"/>
    </location>
</feature>
<feature type="transmembrane region" description="Helical" evidence="15">
    <location>
        <begin position="23"/>
        <end position="42"/>
    </location>
</feature>
<keyword evidence="9" id="KW-0460">Magnesium</keyword>
<evidence type="ECO:0000256" key="6">
    <source>
        <dbReference type="ARBA" id="ARBA00022741"/>
    </source>
</evidence>
<dbReference type="SFLD" id="SFLDG00002">
    <property type="entry name" value="C1.7:_P-type_atpase_like"/>
    <property type="match status" value="1"/>
</dbReference>
<dbReference type="PROSITE" id="PS00154">
    <property type="entry name" value="ATPASE_E1_E2"/>
    <property type="match status" value="1"/>
</dbReference>
<gene>
    <name evidence="18" type="ORF">FTOL_03295</name>
</gene>
<evidence type="ECO:0000256" key="4">
    <source>
        <dbReference type="ARBA" id="ARBA00022692"/>
    </source>
</evidence>
<keyword evidence="11 15" id="KW-1133">Transmembrane helix</keyword>
<dbReference type="GO" id="GO:0015662">
    <property type="term" value="F:P-type ion transporter activity"/>
    <property type="evidence" value="ECO:0007669"/>
    <property type="project" value="TreeGrafter"/>
</dbReference>
<comment type="similarity">
    <text evidence="3">Belongs to the cation transport ATPase (P-type) (TC 3.A.3) family. Type V subfamily.</text>
</comment>
<keyword evidence="19" id="KW-1185">Reference proteome</keyword>
<dbReference type="SUPFAM" id="SSF81660">
    <property type="entry name" value="Metal cation-transporting ATPase, ATP-binding domain N"/>
    <property type="match status" value="1"/>
</dbReference>
<evidence type="ECO:0000256" key="13">
    <source>
        <dbReference type="ARBA" id="ARBA00048588"/>
    </source>
</evidence>
<evidence type="ECO:0000259" key="16">
    <source>
        <dbReference type="Pfam" id="PF00122"/>
    </source>
</evidence>
<keyword evidence="14" id="KW-0175">Coiled coil</keyword>
<dbReference type="InterPro" id="IPR044492">
    <property type="entry name" value="P_typ_ATPase_HD_dom"/>
</dbReference>
<feature type="transmembrane region" description="Helical" evidence="15">
    <location>
        <begin position="224"/>
        <end position="241"/>
    </location>
</feature>
<dbReference type="GO" id="GO:0019829">
    <property type="term" value="F:ATPase-coupled monoatomic cation transmembrane transporter activity"/>
    <property type="evidence" value="ECO:0007669"/>
    <property type="project" value="TreeGrafter"/>
</dbReference>
<comment type="catalytic activity">
    <reaction evidence="13">
        <text>[protein]-with a C-terminal TM segment(out) + ATP + H2O = [protein]-with a C-terminal TM segment(in) + ADP + phosphate + H(+)</text>
        <dbReference type="Rhea" id="RHEA:66168"/>
        <dbReference type="Rhea" id="RHEA-COMP:16963"/>
        <dbReference type="ChEBI" id="CHEBI:15377"/>
        <dbReference type="ChEBI" id="CHEBI:15378"/>
        <dbReference type="ChEBI" id="CHEBI:30616"/>
        <dbReference type="ChEBI" id="CHEBI:43474"/>
        <dbReference type="ChEBI" id="CHEBI:90782"/>
        <dbReference type="ChEBI" id="CHEBI:456216"/>
    </reaction>
</comment>
<dbReference type="GO" id="GO:0005524">
    <property type="term" value="F:ATP binding"/>
    <property type="evidence" value="ECO:0007669"/>
    <property type="project" value="UniProtKB-KW"/>
</dbReference>
<dbReference type="Pfam" id="PF23143">
    <property type="entry name" value="2TM_P5A-ATPase"/>
    <property type="match status" value="1"/>
</dbReference>
<sequence length="1316" mass="146919">MAPLVDNPQIKHAELLRPLSFQFHAYIWPFTILWPIFFAFYLSPDLYEKYIGAEEWTVVWVGTIITLQSLVWLSTHWSVDLEGKFTASKAKDVEDALLIKVIPIANAGTAEICKIIRDKAGGKLNTSFLFQKRRFLYDTATKSFSTLKYDIDVEPKPTIGHFQSSKGIQTQTELSRIEQHYGTNTFDIPVPTFTELFKEHAVAPFFVFQIFCVGLWMLDEYWYYSLFTLFMLVVFESTVVWQRQRTLNEFRGMSIKPYDMWVFRLGKWTEVQSDQLIPGDLASVNRTKEDSGVACDMLLVEGTAIVNEAMLSGESTPLLKDSIQLRPADAPLDAEGLDKNAFLWGGTKVLQITHGNPDQEKPKLASGVPPPPDNGAMAIVMKTGFETSQGNLVRTMIYSTERVSANNAEALFFILFLLVFAIAAAWYVWDEGVRKDRKRSKLMLDCVLIVTSVVPPELPMELSLAVNTSLAALAKLAIFCTEPFRIPYAGRVDVACFDKTGTLTGEDLVVEGIAGVALGHEDEIKDIKESDGAHSTMTAVTEASLETKLVLATAHALVKLDEGDIVGDPMEKATLTSLGWTLGRNDTLMSTNKAGSTHGTVQIKRRFQFSSALKRQSSVAMVHGNDIKTGHKVKGTFAGVKGAPETIQKMLKVIPDDYEETYKYFTRKGSRVLALAYKQLTIDTELGSGKINDLKREKVESDLTFAGFLVLHCPLKDDAKEAVQMLNESSHRVVMITGDNPLTAVHVAREVEIVDRDVLILDAPEDNSDGEKLVWRSVDDKVSIKVDPTKNIDPEIIRSKDICVTGYALAKFKGQVAWNEILRNAWVYARVSPKQKEDILLGLKDMGYYTLMAGDGTNDVGALKQAHIGIALLNGTPDDLTRIAEHSRNTKMKEMYQKQIDLMKRFNQPAPPVPAMIAHLYPPGPQNPQFQNAIEREAKRKNITPEEYAKSQGYDLETITSPGAQALLNAGPHAARQTEAAKKAAGFADKLASGMMEAELGDDEPPTLKLGDASVAAPFTSKLRNVVAVPNIIRQGRCTLVATIQMYKILALNCLITAYSLSVLYLEGIKFGDTQYTISGMLMSVCFLSISRARVVEGLSKERPQPNIFNVYIIGSILGQFAVHIATLIYIARLCDRLAPRSDDVDLEAEFAPSLLNSAVYLLQLIQQISTFAINYQGRPFRESLSENKGMFYGILGVSGLAFACALELFPDINEGMKLVPFSDEFKTNMTAVMVVDYAACWIIEVSLKKFFSDYRPRDIAERRPEQLEREAVRRAAVQKMKDEEEEKKRLEKVAEFERKVEERRRKIEEWRAARA</sequence>
<feature type="transmembrane region" description="Helical" evidence="15">
    <location>
        <begin position="201"/>
        <end position="218"/>
    </location>
</feature>
<evidence type="ECO:0000256" key="8">
    <source>
        <dbReference type="ARBA" id="ARBA00022840"/>
    </source>
</evidence>
<dbReference type="NCBIfam" id="TIGR01494">
    <property type="entry name" value="ATPase_P-type"/>
    <property type="match status" value="1"/>
</dbReference>
<dbReference type="InterPro" id="IPR008250">
    <property type="entry name" value="ATPase_P-typ_transduc_dom_A_sf"/>
</dbReference>
<dbReference type="InterPro" id="IPR001757">
    <property type="entry name" value="P_typ_ATPase"/>
</dbReference>
<dbReference type="EMBL" id="ONZP01000097">
    <property type="protein sequence ID" value="SPJ73565.1"/>
    <property type="molecule type" value="Genomic_DNA"/>
</dbReference>
<evidence type="ECO:0000313" key="18">
    <source>
        <dbReference type="EMBL" id="SPJ73565.1"/>
    </source>
</evidence>
<dbReference type="InterPro" id="IPR057255">
    <property type="entry name" value="2TM_P5A-ATPase"/>
</dbReference>
<evidence type="ECO:0000256" key="15">
    <source>
        <dbReference type="SAM" id="Phobius"/>
    </source>
</evidence>
<dbReference type="InterPro" id="IPR018303">
    <property type="entry name" value="ATPase_P-typ_P_site"/>
</dbReference>
<evidence type="ECO:0000256" key="3">
    <source>
        <dbReference type="ARBA" id="ARBA00006000"/>
    </source>
</evidence>
<evidence type="ECO:0000256" key="14">
    <source>
        <dbReference type="SAM" id="Coils"/>
    </source>
</evidence>
<dbReference type="Pfam" id="PF00122">
    <property type="entry name" value="E1-E2_ATPase"/>
    <property type="match status" value="1"/>
</dbReference>
<comment type="caution">
    <text evidence="18">The sequence shown here is derived from an EMBL/GenBank/DDBJ whole genome shotgun (WGS) entry which is preliminary data.</text>
</comment>
<dbReference type="GO" id="GO:0005789">
    <property type="term" value="C:endoplasmic reticulum membrane"/>
    <property type="evidence" value="ECO:0007669"/>
    <property type="project" value="UniProtKB-SubCell"/>
</dbReference>
<dbReference type="Proteomes" id="UP001187734">
    <property type="component" value="Unassembled WGS sequence"/>
</dbReference>
<keyword evidence="7" id="KW-0256">Endoplasmic reticulum</keyword>
<feature type="transmembrane region" description="Helical" evidence="15">
    <location>
        <begin position="1108"/>
        <end position="1132"/>
    </location>
</feature>
<keyword evidence="10" id="KW-1278">Translocase</keyword>
<dbReference type="SUPFAM" id="SSF81653">
    <property type="entry name" value="Calcium ATPase, transduction domain A"/>
    <property type="match status" value="1"/>
</dbReference>
<dbReference type="SFLD" id="SFLDF00027">
    <property type="entry name" value="p-type_atpase"/>
    <property type="match status" value="1"/>
</dbReference>
<accession>A0AAE8M3E4</accession>
<dbReference type="Gene3D" id="3.40.50.1000">
    <property type="entry name" value="HAD superfamily/HAD-like"/>
    <property type="match status" value="1"/>
</dbReference>
<evidence type="ECO:0008006" key="20">
    <source>
        <dbReference type="Google" id="ProtNLM"/>
    </source>
</evidence>
<evidence type="ECO:0000256" key="9">
    <source>
        <dbReference type="ARBA" id="ARBA00022842"/>
    </source>
</evidence>
<dbReference type="PRINTS" id="PR00119">
    <property type="entry name" value="CATATPASE"/>
</dbReference>
<dbReference type="InterPro" id="IPR023214">
    <property type="entry name" value="HAD_sf"/>
</dbReference>